<gene>
    <name evidence="2" type="ORF">IX84_05085</name>
</gene>
<dbReference type="AlphaFoldDB" id="A0A098SBV5"/>
<protein>
    <recommendedName>
        <fullName evidence="4">Secretion system C-terminal sorting domain-containing protein</fullName>
    </recommendedName>
</protein>
<dbReference type="Gene3D" id="2.60.120.260">
    <property type="entry name" value="Galactose-binding domain-like"/>
    <property type="match status" value="1"/>
</dbReference>
<dbReference type="PROSITE" id="PS51257">
    <property type="entry name" value="PROKAR_LIPOPROTEIN"/>
    <property type="match status" value="1"/>
</dbReference>
<evidence type="ECO:0000256" key="1">
    <source>
        <dbReference type="SAM" id="SignalP"/>
    </source>
</evidence>
<proteinExistence type="predicted"/>
<dbReference type="STRING" id="1524460.IX84_05085"/>
<accession>A0A098SBV5</accession>
<dbReference type="Proteomes" id="UP000029736">
    <property type="component" value="Unassembled WGS sequence"/>
</dbReference>
<comment type="caution">
    <text evidence="2">The sequence shown here is derived from an EMBL/GenBank/DDBJ whole genome shotgun (WGS) entry which is preliminary data.</text>
</comment>
<keyword evidence="1" id="KW-0732">Signal</keyword>
<keyword evidence="3" id="KW-1185">Reference proteome</keyword>
<reference evidence="2 3" key="1">
    <citation type="journal article" date="2014" name="Int. J. Syst. Evol. Microbiol.">
        <title>Phaeodactylibacter xiamenensis gen. nov., sp. nov., a member of the family Saprospiraceae isolated from the marine alga Phaeodactylum tricornutum.</title>
        <authorList>
            <person name="Chen Z.Jr."/>
            <person name="Lei X."/>
            <person name="Lai Q."/>
            <person name="Li Y."/>
            <person name="Zhang B."/>
            <person name="Zhang J."/>
            <person name="Zhang H."/>
            <person name="Yang L."/>
            <person name="Zheng W."/>
            <person name="Tian Y."/>
            <person name="Yu Z."/>
            <person name="Xu H.Jr."/>
            <person name="Zheng T."/>
        </authorList>
    </citation>
    <scope>NUCLEOTIDE SEQUENCE [LARGE SCALE GENOMIC DNA]</scope>
    <source>
        <strain evidence="2 3">KD52</strain>
    </source>
</reference>
<organism evidence="2 3">
    <name type="scientific">Phaeodactylibacter xiamenensis</name>
    <dbReference type="NCBI Taxonomy" id="1524460"/>
    <lineage>
        <taxon>Bacteria</taxon>
        <taxon>Pseudomonadati</taxon>
        <taxon>Bacteroidota</taxon>
        <taxon>Saprospiria</taxon>
        <taxon>Saprospirales</taxon>
        <taxon>Haliscomenobacteraceae</taxon>
        <taxon>Phaeodactylibacter</taxon>
    </lineage>
</organism>
<dbReference type="RefSeq" id="WP_044217011.1">
    <property type="nucleotide sequence ID" value="NZ_JBKAGJ010000001.1"/>
</dbReference>
<dbReference type="OrthoDB" id="1488838at2"/>
<dbReference type="EMBL" id="JPOS01000012">
    <property type="protein sequence ID" value="KGE89143.1"/>
    <property type="molecule type" value="Genomic_DNA"/>
</dbReference>
<sequence length="849" mass="94957">MQRLFYLSIILFIACSANAQQLVPLGGNALLEHYRAEEGLQLPKGYDRANSALRSRNCQLEETDITYIDASETVELSVDIDTFGLGQVAGAFECIECEGNPIGDAELQVEDGQATLVITGADDLLGAEYLFIVEFCNPNGCASTSFDVVGRRVAQEYDMAPITLQSEESIALDVQASQLPGPLACNKITDVPDDYEGRDKLVYFRNYSAPDSSFIYVASRYAGEDKIDITVCDSFTVCDVYHFTFRIQHDTLKLGGSAGQEAFLDDFSYDAIVPPTEFWLDEDVYINRTFATDQPSLGVATFDGLDRNGRPYNSEGLNDRLTSTYLDLTQLSGNVYLTFWLQPKGLGQSPEEDDYMVLEFKQQGGDWEVIHEFFPEEMNLDTVPAGFFFPFEVPNNFKHSAFQFRFSAYNSGNGIDDIWNLDYVWLSNEFVTFQSNITDVALTRVPAAFTTPYTSMPWRHFDGRAADFLPESYNTFLFNLDNDQALNAGAGVLRITEANTGIQVLQSNLLDACCRTVFANESIGYAQEFEGLSAAIDALGNTAFDAEPRLEFEVEYNLTDVTNEQDGQGYESVAYNNRAVTTTVFDNYFAYDDGTAENGVVVQEGDQVAVKYTTTVDDSLQAVQFNFPRIISNVSGQEFHLQVWVGELDDEPEIRMTFERPFYPSSYYDSLQAFTTYPLFGDNGPTAVFIPAGDFYIGWEQVSPCDYLDCIPVGFDRNSPAGGSALFFNNDDEGWQPFPEGFLSGSLMLRPVMGNERPLSSGTSSAEALDLDLRLYPNPAQERAYIRIEGERWPADYRMQLVNPLGQVVLDQLLVREFGLNEFRPGLYIVKVYDPATNRSLHRKLVITE</sequence>
<feature type="signal peptide" evidence="1">
    <location>
        <begin position="1"/>
        <end position="19"/>
    </location>
</feature>
<feature type="chain" id="PRO_5001940188" description="Secretion system C-terminal sorting domain-containing protein" evidence="1">
    <location>
        <begin position="20"/>
        <end position="849"/>
    </location>
</feature>
<name>A0A098SBV5_9BACT</name>
<evidence type="ECO:0000313" key="3">
    <source>
        <dbReference type="Proteomes" id="UP000029736"/>
    </source>
</evidence>
<evidence type="ECO:0000313" key="2">
    <source>
        <dbReference type="EMBL" id="KGE89143.1"/>
    </source>
</evidence>
<evidence type="ECO:0008006" key="4">
    <source>
        <dbReference type="Google" id="ProtNLM"/>
    </source>
</evidence>